<dbReference type="AlphaFoldDB" id="A0AAV4PLC2"/>
<reference evidence="1 2" key="1">
    <citation type="submission" date="2021-06" db="EMBL/GenBank/DDBJ databases">
        <title>Caerostris extrusa draft genome.</title>
        <authorList>
            <person name="Kono N."/>
            <person name="Arakawa K."/>
        </authorList>
    </citation>
    <scope>NUCLEOTIDE SEQUENCE [LARGE SCALE GENOMIC DNA]</scope>
</reference>
<gene>
    <name evidence="1" type="ORF">CEXT_166231</name>
</gene>
<accession>A0AAV4PLC2</accession>
<name>A0AAV4PLC2_CAEEX</name>
<keyword evidence="2" id="KW-1185">Reference proteome</keyword>
<evidence type="ECO:0000313" key="1">
    <source>
        <dbReference type="EMBL" id="GIX95997.1"/>
    </source>
</evidence>
<protein>
    <submittedName>
        <fullName evidence="1">Uncharacterized protein</fullName>
    </submittedName>
</protein>
<comment type="caution">
    <text evidence="1">The sequence shown here is derived from an EMBL/GenBank/DDBJ whole genome shotgun (WGS) entry which is preliminary data.</text>
</comment>
<sequence>MNGSTKYVPAMDQSEAILCNDIQIAFGCFEWNYFPEFIELRRRAFNMQIEQSEEDADVDCREGIVDINYCGCLLNASRRSFV</sequence>
<organism evidence="1 2">
    <name type="scientific">Caerostris extrusa</name>
    <name type="common">Bark spider</name>
    <name type="synonym">Caerostris bankana</name>
    <dbReference type="NCBI Taxonomy" id="172846"/>
    <lineage>
        <taxon>Eukaryota</taxon>
        <taxon>Metazoa</taxon>
        <taxon>Ecdysozoa</taxon>
        <taxon>Arthropoda</taxon>
        <taxon>Chelicerata</taxon>
        <taxon>Arachnida</taxon>
        <taxon>Araneae</taxon>
        <taxon>Araneomorphae</taxon>
        <taxon>Entelegynae</taxon>
        <taxon>Araneoidea</taxon>
        <taxon>Araneidae</taxon>
        <taxon>Caerostris</taxon>
    </lineage>
</organism>
<proteinExistence type="predicted"/>
<evidence type="ECO:0000313" key="2">
    <source>
        <dbReference type="Proteomes" id="UP001054945"/>
    </source>
</evidence>
<dbReference type="Proteomes" id="UP001054945">
    <property type="component" value="Unassembled WGS sequence"/>
</dbReference>
<dbReference type="EMBL" id="BPLR01004593">
    <property type="protein sequence ID" value="GIX95997.1"/>
    <property type="molecule type" value="Genomic_DNA"/>
</dbReference>